<dbReference type="EMBL" id="CAJPIN010001724">
    <property type="protein sequence ID" value="CAG2054780.1"/>
    <property type="molecule type" value="Genomic_DNA"/>
</dbReference>
<evidence type="ECO:0000313" key="1">
    <source>
        <dbReference type="EMBL" id="CAG2054780.1"/>
    </source>
</evidence>
<protein>
    <submittedName>
        <fullName evidence="1">Uncharacterized protein</fullName>
    </submittedName>
</protein>
<accession>A0ABN7NFY0</accession>
<proteinExistence type="predicted"/>
<keyword evidence="2" id="KW-1185">Reference proteome</keyword>
<reference evidence="1" key="1">
    <citation type="submission" date="2021-03" db="EMBL/GenBank/DDBJ databases">
        <authorList>
            <person name="Tran Van P."/>
        </authorList>
    </citation>
    <scope>NUCLEOTIDE SEQUENCE</scope>
</reference>
<evidence type="ECO:0000313" key="2">
    <source>
        <dbReference type="Proteomes" id="UP001153148"/>
    </source>
</evidence>
<dbReference type="InterPro" id="IPR029160">
    <property type="entry name" value="UQCC4"/>
</dbReference>
<gene>
    <name evidence="1" type="ORF">TPAB3V08_LOCUS1800</name>
</gene>
<sequence length="310" mass="34771">MRPNLTVLSHTKLFPCLLTPKLTTVYTPSYSLVSLPSELTTRSCYLGLHIATLVLKDPRSKEQSRYNLEAVGLRGIEIHSAGQKCPDPWLRASPGPNPTLDNSYVGIPLPTQFIRVGFKPQTSHRRDGNQTLDDLAHQCSINRVIQDLFHAQGCNAVDWIELAKTGIGIGSSEVDWIEISQDRDKLGCSEVYWIGLAQDWDIVHGDQTLRLFIFGTNATTRHTKPCISWSSAAIALEYERCVLPSKNLTAKCMSTNKNDPDPDMVPLKFTTSKAATWKAVETRGGEEDDWPWFQSYMQQTEVLEDVGRQH</sequence>
<dbReference type="Pfam" id="PF15013">
    <property type="entry name" value="CCSMST1"/>
    <property type="match status" value="1"/>
</dbReference>
<name>A0ABN7NFY0_TIMPD</name>
<dbReference type="Proteomes" id="UP001153148">
    <property type="component" value="Unassembled WGS sequence"/>
</dbReference>
<comment type="caution">
    <text evidence="1">The sequence shown here is derived from an EMBL/GenBank/DDBJ whole genome shotgun (WGS) entry which is preliminary data.</text>
</comment>
<organism evidence="1 2">
    <name type="scientific">Timema podura</name>
    <name type="common">Walking stick</name>
    <dbReference type="NCBI Taxonomy" id="61482"/>
    <lineage>
        <taxon>Eukaryota</taxon>
        <taxon>Metazoa</taxon>
        <taxon>Ecdysozoa</taxon>
        <taxon>Arthropoda</taxon>
        <taxon>Hexapoda</taxon>
        <taxon>Insecta</taxon>
        <taxon>Pterygota</taxon>
        <taxon>Neoptera</taxon>
        <taxon>Polyneoptera</taxon>
        <taxon>Phasmatodea</taxon>
        <taxon>Timematodea</taxon>
        <taxon>Timematoidea</taxon>
        <taxon>Timematidae</taxon>
        <taxon>Timema</taxon>
    </lineage>
</organism>